<dbReference type="InterPro" id="IPR031621">
    <property type="entry name" value="HisKA_7TM"/>
</dbReference>
<feature type="transmembrane region" description="Helical" evidence="7">
    <location>
        <begin position="151"/>
        <end position="172"/>
    </location>
</feature>
<dbReference type="Proteomes" id="UP000289691">
    <property type="component" value="Unassembled WGS sequence"/>
</dbReference>
<keyword evidence="5" id="KW-0418">Kinase</keyword>
<feature type="domain" description="Histidine kinase" evidence="8">
    <location>
        <begin position="363"/>
        <end position="563"/>
    </location>
</feature>
<keyword evidence="7" id="KW-1133">Transmembrane helix</keyword>
<dbReference type="Pfam" id="PF08448">
    <property type="entry name" value="PAS_4"/>
    <property type="match status" value="1"/>
</dbReference>
<evidence type="ECO:0000256" key="3">
    <source>
        <dbReference type="ARBA" id="ARBA00022553"/>
    </source>
</evidence>
<reference evidence="9 10" key="1">
    <citation type="submission" date="2019-01" db="EMBL/GenBank/DDBJ databases">
        <title>Halorientalis sp. F13-25 a new haloarchaeum isolated from hypersaline water.</title>
        <authorList>
            <person name="Ana D.-V."/>
            <person name="Cristina S.-P."/>
            <person name="Antonio V."/>
        </authorList>
    </citation>
    <scope>NUCLEOTIDE SEQUENCE [LARGE SCALE GENOMIC DNA]</scope>
    <source>
        <strain evidence="9 10">F13-25</strain>
    </source>
</reference>
<dbReference type="Pfam" id="PF16927">
    <property type="entry name" value="HisKA_7TM"/>
    <property type="match status" value="1"/>
</dbReference>
<evidence type="ECO:0000256" key="4">
    <source>
        <dbReference type="ARBA" id="ARBA00022679"/>
    </source>
</evidence>
<dbReference type="PANTHER" id="PTHR43711:SF1">
    <property type="entry name" value="HISTIDINE KINASE 1"/>
    <property type="match status" value="1"/>
</dbReference>
<dbReference type="InterPro" id="IPR005467">
    <property type="entry name" value="His_kinase_dom"/>
</dbReference>
<dbReference type="Gene3D" id="3.30.565.10">
    <property type="entry name" value="Histidine kinase-like ATPase, C-terminal domain"/>
    <property type="match status" value="1"/>
</dbReference>
<dbReference type="PRINTS" id="PR00344">
    <property type="entry name" value="BCTRLSENSOR"/>
</dbReference>
<evidence type="ECO:0000313" key="9">
    <source>
        <dbReference type="EMBL" id="RXK48551.1"/>
    </source>
</evidence>
<protein>
    <recommendedName>
        <fullName evidence="2">histidine kinase</fullName>
        <ecNumber evidence="2">2.7.13.3</ecNumber>
    </recommendedName>
</protein>
<dbReference type="OrthoDB" id="8127at2157"/>
<name>A0A498KU71_9EURY</name>
<dbReference type="InterPro" id="IPR050736">
    <property type="entry name" value="Sensor_HK_Regulatory"/>
</dbReference>
<dbReference type="EMBL" id="RDFA01000004">
    <property type="protein sequence ID" value="RXK48551.1"/>
    <property type="molecule type" value="Genomic_DNA"/>
</dbReference>
<feature type="transmembrane region" description="Helical" evidence="7">
    <location>
        <begin position="12"/>
        <end position="31"/>
    </location>
</feature>
<feature type="transmembrane region" description="Helical" evidence="7">
    <location>
        <begin position="43"/>
        <end position="63"/>
    </location>
</feature>
<keyword evidence="3" id="KW-0597">Phosphoprotein</keyword>
<dbReference type="SMART" id="SM00388">
    <property type="entry name" value="HisKA"/>
    <property type="match status" value="1"/>
</dbReference>
<gene>
    <name evidence="9" type="ORF">EAF64_12800</name>
</gene>
<keyword evidence="6" id="KW-0902">Two-component regulatory system</keyword>
<feature type="transmembrane region" description="Helical" evidence="7">
    <location>
        <begin position="184"/>
        <end position="206"/>
    </location>
</feature>
<dbReference type="EC" id="2.7.13.3" evidence="2"/>
<proteinExistence type="predicted"/>
<dbReference type="SUPFAM" id="SSF47384">
    <property type="entry name" value="Homodimeric domain of signal transducing histidine kinase"/>
    <property type="match status" value="1"/>
</dbReference>
<dbReference type="Gene3D" id="1.10.287.130">
    <property type="match status" value="1"/>
</dbReference>
<dbReference type="RefSeq" id="WP_129069389.1">
    <property type="nucleotide sequence ID" value="NZ_RDFA01000004.1"/>
</dbReference>
<organism evidence="9 10">
    <name type="scientific">Halorientalis pallida</name>
    <dbReference type="NCBI Taxonomy" id="2479928"/>
    <lineage>
        <taxon>Archaea</taxon>
        <taxon>Methanobacteriati</taxon>
        <taxon>Methanobacteriota</taxon>
        <taxon>Stenosarchaea group</taxon>
        <taxon>Halobacteria</taxon>
        <taxon>Halobacteriales</taxon>
        <taxon>Haloarculaceae</taxon>
        <taxon>Halorientalis</taxon>
    </lineage>
</organism>
<dbReference type="Pfam" id="PF00512">
    <property type="entry name" value="HisKA"/>
    <property type="match status" value="1"/>
</dbReference>
<evidence type="ECO:0000256" key="2">
    <source>
        <dbReference type="ARBA" id="ARBA00012438"/>
    </source>
</evidence>
<sequence length="577" mass="63600">MASGLSAVALAYYTLPVVATLLHAGLGYWVYRRHWNRAGAKWFVITLAIGGLGTVAFSIQLLSESLIKQSLGSMTGFLQICSYLSFTVFAGRYTGTDFHRHWLVRGTFVTVIGGFIVLALFRPPDLYVSNLRLVTEPITYYAYDIEPGLGVIYLLVYALTFYTYYKLIVYLLSTSARSTRQLALLVCGSASIAVVVLLSQAGLFPASELNHAAYATIPFILLATLALFRFDLLNVQPVARNAVVENLRDPVLVLDDERRVVDFNDASTLVWPDLDAHIGEPFDAACPTLAGEVDPAVEDEGANRLTLPTDGRDRHYSVTVSRVARRDGDDEWLSVLLRDVSALEQSRWQLQKQNERLDQVASTVSHDLRNPINVADGYTEILQRMIDEDGLDAEEGEEALERLGQIQTSHDRMEAIIDDILTIAREGKTVEETDSVSLATAAEDAWANVDTRDATLTVTDDRRLQADRSKFLSILENCFRNALDHGLPDVTVEVGATDDGFYIEDDGPGIPPEHADTVFEYGYTTTDEGTGLGLSIVKTVAESHGWTVEHDADYDSGARFVFEGVGTERTEIAHGPS</sequence>
<dbReference type="AlphaFoldDB" id="A0A498KU71"/>
<feature type="transmembrane region" description="Helical" evidence="7">
    <location>
        <begin position="69"/>
        <end position="90"/>
    </location>
</feature>
<dbReference type="Gene3D" id="3.30.450.20">
    <property type="entry name" value="PAS domain"/>
    <property type="match status" value="1"/>
</dbReference>
<comment type="caution">
    <text evidence="9">The sequence shown here is derived from an EMBL/GenBank/DDBJ whole genome shotgun (WGS) entry which is preliminary data.</text>
</comment>
<dbReference type="SUPFAM" id="SSF55874">
    <property type="entry name" value="ATPase domain of HSP90 chaperone/DNA topoisomerase II/histidine kinase"/>
    <property type="match status" value="1"/>
</dbReference>
<dbReference type="GO" id="GO:0000155">
    <property type="term" value="F:phosphorelay sensor kinase activity"/>
    <property type="evidence" value="ECO:0007669"/>
    <property type="project" value="InterPro"/>
</dbReference>
<dbReference type="CDD" id="cd00075">
    <property type="entry name" value="HATPase"/>
    <property type="match status" value="1"/>
</dbReference>
<dbReference type="CDD" id="cd00082">
    <property type="entry name" value="HisKA"/>
    <property type="match status" value="1"/>
</dbReference>
<feature type="transmembrane region" description="Helical" evidence="7">
    <location>
        <begin position="102"/>
        <end position="121"/>
    </location>
</feature>
<evidence type="ECO:0000256" key="1">
    <source>
        <dbReference type="ARBA" id="ARBA00000085"/>
    </source>
</evidence>
<keyword evidence="7" id="KW-0812">Transmembrane</keyword>
<keyword evidence="7" id="KW-0472">Membrane</keyword>
<dbReference type="SMART" id="SM00387">
    <property type="entry name" value="HATPase_c"/>
    <property type="match status" value="1"/>
</dbReference>
<evidence type="ECO:0000256" key="7">
    <source>
        <dbReference type="SAM" id="Phobius"/>
    </source>
</evidence>
<dbReference type="InterPro" id="IPR004358">
    <property type="entry name" value="Sig_transdc_His_kin-like_C"/>
</dbReference>
<dbReference type="PROSITE" id="PS50109">
    <property type="entry name" value="HIS_KIN"/>
    <property type="match status" value="1"/>
</dbReference>
<evidence type="ECO:0000256" key="5">
    <source>
        <dbReference type="ARBA" id="ARBA00022777"/>
    </source>
</evidence>
<dbReference type="PANTHER" id="PTHR43711">
    <property type="entry name" value="TWO-COMPONENT HISTIDINE KINASE"/>
    <property type="match status" value="1"/>
</dbReference>
<keyword evidence="10" id="KW-1185">Reference proteome</keyword>
<feature type="transmembrane region" description="Helical" evidence="7">
    <location>
        <begin position="212"/>
        <end position="230"/>
    </location>
</feature>
<dbReference type="InterPro" id="IPR003594">
    <property type="entry name" value="HATPase_dom"/>
</dbReference>
<evidence type="ECO:0000313" key="10">
    <source>
        <dbReference type="Proteomes" id="UP000289691"/>
    </source>
</evidence>
<comment type="catalytic activity">
    <reaction evidence="1">
        <text>ATP + protein L-histidine = ADP + protein N-phospho-L-histidine.</text>
        <dbReference type="EC" id="2.7.13.3"/>
    </reaction>
</comment>
<dbReference type="Pfam" id="PF02518">
    <property type="entry name" value="HATPase_c"/>
    <property type="match status" value="1"/>
</dbReference>
<evidence type="ECO:0000256" key="6">
    <source>
        <dbReference type="ARBA" id="ARBA00023012"/>
    </source>
</evidence>
<dbReference type="InterPro" id="IPR036890">
    <property type="entry name" value="HATPase_C_sf"/>
</dbReference>
<dbReference type="InterPro" id="IPR003661">
    <property type="entry name" value="HisK_dim/P_dom"/>
</dbReference>
<dbReference type="InterPro" id="IPR013656">
    <property type="entry name" value="PAS_4"/>
</dbReference>
<keyword evidence="4" id="KW-0808">Transferase</keyword>
<accession>A0A498KU71</accession>
<evidence type="ECO:0000259" key="8">
    <source>
        <dbReference type="PROSITE" id="PS50109"/>
    </source>
</evidence>
<dbReference type="InterPro" id="IPR036097">
    <property type="entry name" value="HisK_dim/P_sf"/>
</dbReference>